<reference evidence="2 3" key="1">
    <citation type="journal article" date="2023" name="Elife">
        <title>Identification of key yeast species and microbe-microbe interactions impacting larval growth of Drosophila in the wild.</title>
        <authorList>
            <person name="Mure A."/>
            <person name="Sugiura Y."/>
            <person name="Maeda R."/>
            <person name="Honda K."/>
            <person name="Sakurai N."/>
            <person name="Takahashi Y."/>
            <person name="Watada M."/>
            <person name="Katoh T."/>
            <person name="Gotoh A."/>
            <person name="Gotoh Y."/>
            <person name="Taniguchi I."/>
            <person name="Nakamura K."/>
            <person name="Hayashi T."/>
            <person name="Katayama T."/>
            <person name="Uemura T."/>
            <person name="Hattori Y."/>
        </authorList>
    </citation>
    <scope>NUCLEOTIDE SEQUENCE [LARGE SCALE GENOMIC DNA]</scope>
    <source>
        <strain evidence="2 3">PK-24</strain>
    </source>
</reference>
<accession>A0AAV5R7B6</accession>
<organism evidence="2 3">
    <name type="scientific">Pichia kluyveri</name>
    <name type="common">Yeast</name>
    <dbReference type="NCBI Taxonomy" id="36015"/>
    <lineage>
        <taxon>Eukaryota</taxon>
        <taxon>Fungi</taxon>
        <taxon>Dikarya</taxon>
        <taxon>Ascomycota</taxon>
        <taxon>Saccharomycotina</taxon>
        <taxon>Pichiomycetes</taxon>
        <taxon>Pichiales</taxon>
        <taxon>Pichiaceae</taxon>
        <taxon>Pichia</taxon>
    </lineage>
</organism>
<evidence type="ECO:0000256" key="1">
    <source>
        <dbReference type="SAM" id="Coils"/>
    </source>
</evidence>
<dbReference type="Proteomes" id="UP001378960">
    <property type="component" value="Unassembled WGS sequence"/>
</dbReference>
<gene>
    <name evidence="2" type="ORF">DAPK24_039760</name>
</gene>
<feature type="coiled-coil region" evidence="1">
    <location>
        <begin position="31"/>
        <end position="65"/>
    </location>
</feature>
<dbReference type="AlphaFoldDB" id="A0AAV5R7B6"/>
<evidence type="ECO:0000313" key="2">
    <source>
        <dbReference type="EMBL" id="GMM47401.1"/>
    </source>
</evidence>
<comment type="caution">
    <text evidence="2">The sequence shown here is derived from an EMBL/GenBank/DDBJ whole genome shotgun (WGS) entry which is preliminary data.</text>
</comment>
<proteinExistence type="predicted"/>
<keyword evidence="1" id="KW-0175">Coiled coil</keyword>
<keyword evidence="3" id="KW-1185">Reference proteome</keyword>
<name>A0AAV5R7B6_PICKL</name>
<protein>
    <submittedName>
        <fullName evidence="2">Uncharacterized protein</fullName>
    </submittedName>
</protein>
<sequence>MFSNGIKLTDEDEVPQLNPILSKHHNKSDKNIQIEQLLNRLLQEMDDENNDIEKLNKIFANLSVKSGIDYNLWKSKKGLPSLEKGTFSTVSITSSDEMDTSPDTDSSNDLLQSIIKQRNNAKKNVNSNVPIDNYNEFHDDDDIIRKNKERTLLLCLLHREKKLKAHYESVLASYKDIFTYLIYATKSRREETYGVYTDFQKSKKQKSLSINSKTASSMKPIEAIQISKSLKNRDDTFKKNTEFLKSLANNKRMEIELTKKALIEESSIINDILSQLDESINDNNTTNEVKVDN</sequence>
<dbReference type="EMBL" id="BTGB01000005">
    <property type="protein sequence ID" value="GMM47401.1"/>
    <property type="molecule type" value="Genomic_DNA"/>
</dbReference>
<evidence type="ECO:0000313" key="3">
    <source>
        <dbReference type="Proteomes" id="UP001378960"/>
    </source>
</evidence>